<feature type="signal peptide" evidence="1">
    <location>
        <begin position="1"/>
        <end position="23"/>
    </location>
</feature>
<organism evidence="2 3">
    <name type="scientific">Segatella copri</name>
    <dbReference type="NCBI Taxonomy" id="165179"/>
    <lineage>
        <taxon>Bacteria</taxon>
        <taxon>Pseudomonadati</taxon>
        <taxon>Bacteroidota</taxon>
        <taxon>Bacteroidia</taxon>
        <taxon>Bacteroidales</taxon>
        <taxon>Prevotellaceae</taxon>
        <taxon>Segatella</taxon>
    </lineage>
</organism>
<evidence type="ECO:0000313" key="3">
    <source>
        <dbReference type="Proteomes" id="UP001206014"/>
    </source>
</evidence>
<sequence>MRKNIYKCLLTSTLLLSAQGMLAQDCNIPMSVIVDEGFAHVTAESASVLQTQLERLITQSKLDVGWKNANFAITAKFDQLDRYIVSSAPTQIANVFGVTLYLVDVYNQKLFASVYVEVKGVGSNETKASLNAIRQLNAGNGKINTFLSGAKKKIISYYDSQLPSLIKEARSKASFKNYEEALAMLAVVPTCCNGYDSAMKEAMRIYVLYRDTYFLARLNEAKALWSSNPTQAGSVPVVAILSSVDPDAKCYKEAMALLSQVAKVVKTDVDYETKKKYEDAVELEKLRIQTIGEIGKAYAANRPMNLIFLGHGGAIATQSPVAVP</sequence>
<dbReference type="AlphaFoldDB" id="A0AAW5I7M0"/>
<accession>A0AAW5I7M0</accession>
<feature type="chain" id="PRO_5043408801" evidence="1">
    <location>
        <begin position="24"/>
        <end position="324"/>
    </location>
</feature>
<proteinExistence type="predicted"/>
<dbReference type="Proteomes" id="UP001206014">
    <property type="component" value="Unassembled WGS sequence"/>
</dbReference>
<dbReference type="RefSeq" id="WP_144155746.1">
    <property type="nucleotide sequence ID" value="NZ_CATKVU010000006.1"/>
</dbReference>
<evidence type="ECO:0000313" key="2">
    <source>
        <dbReference type="EMBL" id="MCP9502569.1"/>
    </source>
</evidence>
<gene>
    <name evidence="2" type="ORF">NND11_13635</name>
</gene>
<protein>
    <submittedName>
        <fullName evidence="2">Uncharacterized protein</fullName>
    </submittedName>
</protein>
<reference evidence="2" key="1">
    <citation type="submission" date="2022-07" db="EMBL/GenBank/DDBJ databases">
        <title>Prevotella copri.</title>
        <authorList>
            <person name="Yang C."/>
        </authorList>
    </citation>
    <scope>NUCLEOTIDE SEQUENCE</scope>
    <source>
        <strain evidence="2">HF88</strain>
    </source>
</reference>
<dbReference type="EMBL" id="JANDXR010000021">
    <property type="protein sequence ID" value="MCP9502569.1"/>
    <property type="molecule type" value="Genomic_DNA"/>
</dbReference>
<evidence type="ECO:0000256" key="1">
    <source>
        <dbReference type="SAM" id="SignalP"/>
    </source>
</evidence>
<keyword evidence="1" id="KW-0732">Signal</keyword>
<comment type="caution">
    <text evidence="2">The sequence shown here is derived from an EMBL/GenBank/DDBJ whole genome shotgun (WGS) entry which is preliminary data.</text>
</comment>
<name>A0AAW5I7M0_9BACT</name>